<dbReference type="HAMAP" id="MF_00242">
    <property type="entry name" value="Arg_deiminase"/>
    <property type="match status" value="1"/>
</dbReference>
<dbReference type="UniPathway" id="UPA00254">
    <property type="reaction ID" value="UER00364"/>
</dbReference>
<dbReference type="Gene3D" id="1.10.3930.10">
    <property type="entry name" value="Arginine deiminase"/>
    <property type="match status" value="1"/>
</dbReference>
<comment type="catalytic activity">
    <reaction evidence="3">
        <text>L-arginine + H2O = L-citrulline + NH4(+)</text>
        <dbReference type="Rhea" id="RHEA:19597"/>
        <dbReference type="ChEBI" id="CHEBI:15377"/>
        <dbReference type="ChEBI" id="CHEBI:28938"/>
        <dbReference type="ChEBI" id="CHEBI:32682"/>
        <dbReference type="ChEBI" id="CHEBI:57743"/>
        <dbReference type="EC" id="3.5.3.6"/>
    </reaction>
</comment>
<feature type="active site" description="Amidino-cysteine intermediate" evidence="3 4">
    <location>
        <position position="403"/>
    </location>
</feature>
<evidence type="ECO:0000313" key="6">
    <source>
        <dbReference type="Proteomes" id="UP000219612"/>
    </source>
</evidence>
<dbReference type="AlphaFoldDB" id="A0A285H267"/>
<comment type="pathway">
    <text evidence="3">Amino-acid degradation; L-arginine degradation via ADI pathway; carbamoyl phosphate from L-arginine: step 1/2.</text>
</comment>
<dbReference type="Pfam" id="PF02274">
    <property type="entry name" value="ADI"/>
    <property type="match status" value="1"/>
</dbReference>
<dbReference type="InterPro" id="IPR003876">
    <property type="entry name" value="Arg_deiminase"/>
</dbReference>
<dbReference type="EMBL" id="OBDY01000003">
    <property type="protein sequence ID" value="SNY29778.1"/>
    <property type="molecule type" value="Genomic_DNA"/>
</dbReference>
<dbReference type="GO" id="GO:0005737">
    <property type="term" value="C:cytoplasm"/>
    <property type="evidence" value="ECO:0007669"/>
    <property type="project" value="UniProtKB-SubCell"/>
</dbReference>
<dbReference type="RefSeq" id="WP_245922909.1">
    <property type="nucleotide sequence ID" value="NZ_OBDY01000003.1"/>
</dbReference>
<organism evidence="5 6">
    <name type="scientific">Paractinoplanes atraurantiacus</name>
    <dbReference type="NCBI Taxonomy" id="1036182"/>
    <lineage>
        <taxon>Bacteria</taxon>
        <taxon>Bacillati</taxon>
        <taxon>Actinomycetota</taxon>
        <taxon>Actinomycetes</taxon>
        <taxon>Micromonosporales</taxon>
        <taxon>Micromonosporaceae</taxon>
        <taxon>Paractinoplanes</taxon>
    </lineage>
</organism>
<proteinExistence type="inferred from homology"/>
<dbReference type="Proteomes" id="UP000219612">
    <property type="component" value="Unassembled WGS sequence"/>
</dbReference>
<evidence type="ECO:0000256" key="3">
    <source>
        <dbReference type="HAMAP-Rule" id="MF_00242"/>
    </source>
</evidence>
<dbReference type="Gene3D" id="3.75.10.10">
    <property type="entry name" value="L-arginine/glycine Amidinotransferase, Chain A"/>
    <property type="match status" value="1"/>
</dbReference>
<evidence type="ECO:0000256" key="2">
    <source>
        <dbReference type="ARBA" id="ARBA00022801"/>
    </source>
</evidence>
<keyword evidence="3" id="KW-0963">Cytoplasm</keyword>
<dbReference type="NCBIfam" id="NF002381">
    <property type="entry name" value="PRK01388.1"/>
    <property type="match status" value="1"/>
</dbReference>
<protein>
    <recommendedName>
        <fullName evidence="3">Arginine deiminase</fullName>
        <shortName evidence="3">ADI</shortName>
        <ecNumber evidence="3">3.5.3.6</ecNumber>
    </recommendedName>
    <alternativeName>
        <fullName evidence="3">Arginine dihydrolase</fullName>
        <shortName evidence="3">AD</shortName>
    </alternativeName>
</protein>
<dbReference type="PIRSF" id="PIRSF006356">
    <property type="entry name" value="Arg_deiminase"/>
    <property type="match status" value="1"/>
</dbReference>
<dbReference type="GO" id="GO:0016990">
    <property type="term" value="F:arginine deiminase activity"/>
    <property type="evidence" value="ECO:0007669"/>
    <property type="project" value="UniProtKB-UniRule"/>
</dbReference>
<gene>
    <name evidence="3" type="primary">arcA</name>
    <name evidence="5" type="ORF">SAMN05421748_103303</name>
</gene>
<dbReference type="GO" id="GO:0019546">
    <property type="term" value="P:L-arginine deiminase pathway"/>
    <property type="evidence" value="ECO:0007669"/>
    <property type="project" value="TreeGrafter"/>
</dbReference>
<name>A0A285H267_9ACTN</name>
<keyword evidence="2 3" id="KW-0378">Hydrolase</keyword>
<evidence type="ECO:0000256" key="4">
    <source>
        <dbReference type="PIRSR" id="PIRSR006356-1"/>
    </source>
</evidence>
<comment type="subcellular location">
    <subcellularLocation>
        <location evidence="3">Cytoplasm</location>
    </subcellularLocation>
</comment>
<evidence type="ECO:0000256" key="1">
    <source>
        <dbReference type="ARBA" id="ARBA00010206"/>
    </source>
</evidence>
<sequence length="414" mass="45153">MSTPKLTGMSLGVHSEVGKLRKVMVHRPGLEHTRLTPSNAEELLFDDVLWVDRAKAEHDAFCAVMRDRGVEVFEAETLLAEALAEPAAKDWVSGHILNEREVGITAAARAREWVGEAAPKLVADFLIGGITKADVAQPLGLVWESAASTTMLLPPLPNFLFQRDPSCWIYDGVTLNPMTKPARKPETMIMETIYRFHPMFTAEKFSTWLGGADEDWGRSHVEGGDVQPIGNGAVMIGMGERTTPQAVLWIARSLFRAGSAQVVLAVLLPKSRSYMHLDTVITMCDRDVVTAFPQVVNGAKIWAIRPGDNPDDLVVERRDGSLPQVMASVLGVGDMRVIETGGDTFGAEREQWDDGNNVVALEPGVVVGYERNTSTNAALRKAGIEVIPIEGFELGRGRGGSHCMTCPLQRDPAF</sequence>
<dbReference type="PANTHER" id="PTHR47271:SF2">
    <property type="entry name" value="ARGININE DEIMINASE"/>
    <property type="match status" value="1"/>
</dbReference>
<evidence type="ECO:0000313" key="5">
    <source>
        <dbReference type="EMBL" id="SNY29778.1"/>
    </source>
</evidence>
<keyword evidence="3" id="KW-0056">Arginine metabolism</keyword>
<dbReference type="PANTHER" id="PTHR47271">
    <property type="entry name" value="ARGININE DEIMINASE"/>
    <property type="match status" value="1"/>
</dbReference>
<reference evidence="5 6" key="1">
    <citation type="submission" date="2017-09" db="EMBL/GenBank/DDBJ databases">
        <authorList>
            <person name="Ehlers B."/>
            <person name="Leendertz F.H."/>
        </authorList>
    </citation>
    <scope>NUCLEOTIDE SEQUENCE [LARGE SCALE GENOMIC DNA]</scope>
    <source>
        <strain evidence="5 6">CGMCC 4.6857</strain>
    </source>
</reference>
<keyword evidence="6" id="KW-1185">Reference proteome</keyword>
<dbReference type="SUPFAM" id="SSF55909">
    <property type="entry name" value="Pentein"/>
    <property type="match status" value="1"/>
</dbReference>
<comment type="similarity">
    <text evidence="1 3">Belongs to the arginine deiminase family.</text>
</comment>
<dbReference type="PRINTS" id="PR01466">
    <property type="entry name" value="ARGDEIMINASE"/>
</dbReference>
<dbReference type="EC" id="3.5.3.6" evidence="3"/>
<accession>A0A285H267</accession>